<sequence length="126" mass="14096">MDSQRLRLGRTQNIITGLEEERTIREDVMTSACQIRMFVNAPQACAQRKVANCNGNSKRGRNPKTKLVVSEEQPSESTPRTRPQRLRQGGACQSNSRNMRAPVGTNTTPAQMSNLGSRARRPQMKI</sequence>
<dbReference type="OrthoDB" id="3686891at2759"/>
<organism evidence="2 3">
    <name type="scientific">Zopfia rhizophila CBS 207.26</name>
    <dbReference type="NCBI Taxonomy" id="1314779"/>
    <lineage>
        <taxon>Eukaryota</taxon>
        <taxon>Fungi</taxon>
        <taxon>Dikarya</taxon>
        <taxon>Ascomycota</taxon>
        <taxon>Pezizomycotina</taxon>
        <taxon>Dothideomycetes</taxon>
        <taxon>Dothideomycetes incertae sedis</taxon>
        <taxon>Zopfiaceae</taxon>
        <taxon>Zopfia</taxon>
    </lineage>
</organism>
<dbReference type="EMBL" id="ML994660">
    <property type="protein sequence ID" value="KAF2180083.1"/>
    <property type="molecule type" value="Genomic_DNA"/>
</dbReference>
<dbReference type="Proteomes" id="UP000800200">
    <property type="component" value="Unassembled WGS sequence"/>
</dbReference>
<name>A0A6A6DM49_9PEZI</name>
<evidence type="ECO:0000313" key="3">
    <source>
        <dbReference type="Proteomes" id="UP000800200"/>
    </source>
</evidence>
<proteinExistence type="predicted"/>
<dbReference type="AlphaFoldDB" id="A0A6A6DM49"/>
<reference evidence="2" key="1">
    <citation type="journal article" date="2020" name="Stud. Mycol.">
        <title>101 Dothideomycetes genomes: a test case for predicting lifestyles and emergence of pathogens.</title>
        <authorList>
            <person name="Haridas S."/>
            <person name="Albert R."/>
            <person name="Binder M."/>
            <person name="Bloem J."/>
            <person name="Labutti K."/>
            <person name="Salamov A."/>
            <person name="Andreopoulos B."/>
            <person name="Baker S."/>
            <person name="Barry K."/>
            <person name="Bills G."/>
            <person name="Bluhm B."/>
            <person name="Cannon C."/>
            <person name="Castanera R."/>
            <person name="Culley D."/>
            <person name="Daum C."/>
            <person name="Ezra D."/>
            <person name="Gonzalez J."/>
            <person name="Henrissat B."/>
            <person name="Kuo A."/>
            <person name="Liang C."/>
            <person name="Lipzen A."/>
            <person name="Lutzoni F."/>
            <person name="Magnuson J."/>
            <person name="Mondo S."/>
            <person name="Nolan M."/>
            <person name="Ohm R."/>
            <person name="Pangilinan J."/>
            <person name="Park H.-J."/>
            <person name="Ramirez L."/>
            <person name="Alfaro M."/>
            <person name="Sun H."/>
            <person name="Tritt A."/>
            <person name="Yoshinaga Y."/>
            <person name="Zwiers L.-H."/>
            <person name="Turgeon B."/>
            <person name="Goodwin S."/>
            <person name="Spatafora J."/>
            <person name="Crous P."/>
            <person name="Grigoriev I."/>
        </authorList>
    </citation>
    <scope>NUCLEOTIDE SEQUENCE</scope>
    <source>
        <strain evidence="2">CBS 207.26</strain>
    </source>
</reference>
<evidence type="ECO:0000313" key="2">
    <source>
        <dbReference type="EMBL" id="KAF2180083.1"/>
    </source>
</evidence>
<gene>
    <name evidence="2" type="ORF">K469DRAFT_796981</name>
</gene>
<accession>A0A6A6DM49</accession>
<evidence type="ECO:0000256" key="1">
    <source>
        <dbReference type="SAM" id="MobiDB-lite"/>
    </source>
</evidence>
<feature type="region of interest" description="Disordered" evidence="1">
    <location>
        <begin position="53"/>
        <end position="126"/>
    </location>
</feature>
<feature type="compositionally biased region" description="Polar residues" evidence="1">
    <location>
        <begin position="91"/>
        <end position="116"/>
    </location>
</feature>
<keyword evidence="3" id="KW-1185">Reference proteome</keyword>
<protein>
    <submittedName>
        <fullName evidence="2">Uncharacterized protein</fullName>
    </submittedName>
</protein>